<comment type="caution">
    <text evidence="2">The sequence shown here is derived from an EMBL/GenBank/DDBJ whole genome shotgun (WGS) entry which is preliminary data.</text>
</comment>
<reference evidence="2" key="1">
    <citation type="submission" date="2018-06" db="EMBL/GenBank/DDBJ databases">
        <authorList>
            <person name="O'Rourke A."/>
        </authorList>
    </citation>
    <scope>NUCLEOTIDE SEQUENCE</scope>
    <source>
        <strain evidence="2">132550021-3</strain>
    </source>
</reference>
<accession>A0AAW4QEL3</accession>
<gene>
    <name evidence="2" type="ORF">DEE74_27720</name>
</gene>
<dbReference type="RefSeq" id="WP_259395248.1">
    <property type="nucleotide sequence ID" value="NZ_QGBH01000063.1"/>
</dbReference>
<dbReference type="Pfam" id="PF18818">
    <property type="entry name" value="MPTase-PolyVal"/>
    <property type="match status" value="1"/>
</dbReference>
<organism evidence="2 3">
    <name type="scientific">Ralstonia pickettii</name>
    <name type="common">Burkholderia pickettii</name>
    <dbReference type="NCBI Taxonomy" id="329"/>
    <lineage>
        <taxon>Bacteria</taxon>
        <taxon>Pseudomonadati</taxon>
        <taxon>Pseudomonadota</taxon>
        <taxon>Betaproteobacteria</taxon>
        <taxon>Burkholderiales</taxon>
        <taxon>Burkholderiaceae</taxon>
        <taxon>Ralstonia</taxon>
    </lineage>
</organism>
<proteinExistence type="predicted"/>
<feature type="domain" description="Polyvalent protein metallopeptidase" evidence="1">
    <location>
        <begin position="33"/>
        <end position="157"/>
    </location>
</feature>
<feature type="non-terminal residue" evidence="2">
    <location>
        <position position="1"/>
    </location>
</feature>
<evidence type="ECO:0000313" key="2">
    <source>
        <dbReference type="EMBL" id="MBX3893650.1"/>
    </source>
</evidence>
<evidence type="ECO:0000259" key="1">
    <source>
        <dbReference type="Pfam" id="PF18818"/>
    </source>
</evidence>
<name>A0AAW4QEL3_RALPI</name>
<dbReference type="EMBL" id="QGBI01000066">
    <property type="protein sequence ID" value="MBX3893650.1"/>
    <property type="molecule type" value="Genomic_DNA"/>
</dbReference>
<dbReference type="InterPro" id="IPR041459">
    <property type="entry name" value="MPTase-PolyVal"/>
</dbReference>
<protein>
    <submittedName>
        <fullName evidence="2">Antirestriction protein</fullName>
    </submittedName>
</protein>
<dbReference type="AlphaFoldDB" id="A0AAW4QEL3"/>
<dbReference type="Proteomes" id="UP001199322">
    <property type="component" value="Unassembled WGS sequence"/>
</dbReference>
<sequence length="181" mass="19873">RSTNTTPAPVLGLRTASYCTENEGTPEFEPIAQAEHVLAASGARITWEGARAFYRPSTDEIYMPTRERFAQPVNAYAVALHELTHWTGHESRLGRDFSGRFGSEAYAFEELVAELGSAFVVAHLGLEGARLENHASYVQSWLKVLKNDKNAVFTASRHANAAYQLIMQKAGMTPQSDEAAA</sequence>
<evidence type="ECO:0000313" key="3">
    <source>
        <dbReference type="Proteomes" id="UP001199322"/>
    </source>
</evidence>